<dbReference type="AlphaFoldDB" id="A0A1R2BKV5"/>
<dbReference type="Proteomes" id="UP000187209">
    <property type="component" value="Unassembled WGS sequence"/>
</dbReference>
<feature type="chain" id="PRO_5013249522" description="Glycosyl hydrolases family 2 sugar binding domain-containing protein" evidence="1">
    <location>
        <begin position="18"/>
        <end position="159"/>
    </location>
</feature>
<evidence type="ECO:0000256" key="1">
    <source>
        <dbReference type="SAM" id="SignalP"/>
    </source>
</evidence>
<organism evidence="2 3">
    <name type="scientific">Stentor coeruleus</name>
    <dbReference type="NCBI Taxonomy" id="5963"/>
    <lineage>
        <taxon>Eukaryota</taxon>
        <taxon>Sar</taxon>
        <taxon>Alveolata</taxon>
        <taxon>Ciliophora</taxon>
        <taxon>Postciliodesmatophora</taxon>
        <taxon>Heterotrichea</taxon>
        <taxon>Heterotrichida</taxon>
        <taxon>Stentoridae</taxon>
        <taxon>Stentor</taxon>
    </lineage>
</organism>
<feature type="signal peptide" evidence="1">
    <location>
        <begin position="1"/>
        <end position="17"/>
    </location>
</feature>
<keyword evidence="3" id="KW-1185">Reference proteome</keyword>
<evidence type="ECO:0000313" key="3">
    <source>
        <dbReference type="Proteomes" id="UP000187209"/>
    </source>
</evidence>
<evidence type="ECO:0000313" key="2">
    <source>
        <dbReference type="EMBL" id="OMJ77417.1"/>
    </source>
</evidence>
<dbReference type="EMBL" id="MPUH01000577">
    <property type="protein sequence ID" value="OMJ77417.1"/>
    <property type="molecule type" value="Genomic_DNA"/>
</dbReference>
<proteinExistence type="predicted"/>
<name>A0A1R2BKV5_9CILI</name>
<accession>A0A1R2BKV5</accession>
<evidence type="ECO:0008006" key="4">
    <source>
        <dbReference type="Google" id="ProtNLM"/>
    </source>
</evidence>
<reference evidence="2 3" key="1">
    <citation type="submission" date="2016-11" db="EMBL/GenBank/DDBJ databases">
        <title>The macronuclear genome of Stentor coeruleus: a giant cell with tiny introns.</title>
        <authorList>
            <person name="Slabodnick M."/>
            <person name="Ruby J.G."/>
            <person name="Reiff S.B."/>
            <person name="Swart E.C."/>
            <person name="Gosai S."/>
            <person name="Prabakaran S."/>
            <person name="Witkowska E."/>
            <person name="Larue G.E."/>
            <person name="Fisher S."/>
            <person name="Freeman R.M."/>
            <person name="Gunawardena J."/>
            <person name="Chu W."/>
            <person name="Stover N.A."/>
            <person name="Gregory B.D."/>
            <person name="Nowacki M."/>
            <person name="Derisi J."/>
            <person name="Roy S.W."/>
            <person name="Marshall W.F."/>
            <person name="Sood P."/>
        </authorList>
    </citation>
    <scope>NUCLEOTIDE SEQUENCE [LARGE SCALE GENOMIC DNA]</scope>
    <source>
        <strain evidence="2">WM001</strain>
    </source>
</reference>
<sequence length="159" mass="17597">MISVFLVLLITLFYSQSCFSPTQIDFTSYVTSGTYDWLVSDNYPYGTWASLTSNTEGLISIPEAPFIWDSSDCVCTITITRPFFLPVIPSKVDLYILVDDYAIVNINGKCSYYVPGGITVLFDMTSYAQLGLNELKIVATNLYGPGGLAYKLIAFSKLV</sequence>
<keyword evidence="1" id="KW-0732">Signal</keyword>
<gene>
    <name evidence="2" type="ORF">SteCoe_23019</name>
</gene>
<comment type="caution">
    <text evidence="2">The sequence shown here is derived from an EMBL/GenBank/DDBJ whole genome shotgun (WGS) entry which is preliminary data.</text>
</comment>
<protein>
    <recommendedName>
        <fullName evidence="4">Glycosyl hydrolases family 2 sugar binding domain-containing protein</fullName>
    </recommendedName>
</protein>